<dbReference type="Pfam" id="PF00638">
    <property type="entry name" value="Ran_BP1"/>
    <property type="match status" value="1"/>
</dbReference>
<dbReference type="OrthoDB" id="185618at2759"/>
<keyword evidence="5" id="KW-0653">Protein transport</keyword>
<evidence type="ECO:0000256" key="5">
    <source>
        <dbReference type="ARBA" id="ARBA00022927"/>
    </source>
</evidence>
<dbReference type="SMART" id="SM00160">
    <property type="entry name" value="RanBD"/>
    <property type="match status" value="1"/>
</dbReference>
<reference evidence="12" key="1">
    <citation type="submission" date="2020-10" db="EMBL/GenBank/DDBJ databases">
        <authorList>
            <person name="Han B."/>
            <person name="Lu T."/>
            <person name="Zhao Q."/>
            <person name="Huang X."/>
            <person name="Zhao Y."/>
        </authorList>
    </citation>
    <scope>NUCLEOTIDE SEQUENCE</scope>
</reference>
<evidence type="ECO:0000256" key="1">
    <source>
        <dbReference type="ARBA" id="ARBA00004567"/>
    </source>
</evidence>
<feature type="domain" description="RanBD1" evidence="11">
    <location>
        <begin position="505"/>
        <end position="626"/>
    </location>
</feature>
<dbReference type="InterPro" id="IPR045255">
    <property type="entry name" value="RanBP1-like"/>
</dbReference>
<evidence type="ECO:0000313" key="12">
    <source>
        <dbReference type="EMBL" id="CAD6272875.1"/>
    </source>
</evidence>
<keyword evidence="7" id="KW-0811">Translocation</keyword>
<dbReference type="InterPro" id="IPR011993">
    <property type="entry name" value="PH-like_dom_sf"/>
</dbReference>
<feature type="region of interest" description="Disordered" evidence="10">
    <location>
        <begin position="87"/>
        <end position="138"/>
    </location>
</feature>
<feature type="region of interest" description="Disordered" evidence="10">
    <location>
        <begin position="1"/>
        <end position="48"/>
    </location>
</feature>
<dbReference type="Proteomes" id="UP000604825">
    <property type="component" value="Unassembled WGS sequence"/>
</dbReference>
<feature type="compositionally biased region" description="Basic and acidic residues" evidence="10">
    <location>
        <begin position="360"/>
        <end position="410"/>
    </location>
</feature>
<evidence type="ECO:0000256" key="2">
    <source>
        <dbReference type="ARBA" id="ARBA00022448"/>
    </source>
</evidence>
<evidence type="ECO:0000256" key="10">
    <source>
        <dbReference type="SAM" id="MobiDB-lite"/>
    </source>
</evidence>
<feature type="compositionally biased region" description="Low complexity" evidence="10">
    <location>
        <begin position="129"/>
        <end position="138"/>
    </location>
</feature>
<proteinExistence type="predicted"/>
<feature type="compositionally biased region" description="Polar residues" evidence="10">
    <location>
        <begin position="412"/>
        <end position="422"/>
    </location>
</feature>
<dbReference type="EMBL" id="CAJGYO010000016">
    <property type="protein sequence ID" value="CAD6272875.1"/>
    <property type="molecule type" value="Genomic_DNA"/>
</dbReference>
<gene>
    <name evidence="12" type="ORF">NCGR_LOCUS56145</name>
</gene>
<dbReference type="AlphaFoldDB" id="A0A811RT17"/>
<sequence>MRIQPSPTLVNPIPHSHCRRPHYLPVARRPRSSRKSPPLSRRPTPLYRTVRGEALSVAAHRAGGQGQNLGERLAGTLATAVIVFGSGRHRSRRRRKKRRRKRREQGATWGRLQREQRPGWGGGGGSSGRRGSNGQAGFLRGDGGGGCLLVRVRAMAWVRCERCSWVPSTWKMADEEQALSSRKRVAGTQINKDNPEPDDDGPEQEMGTFKKATEEVMATRRIVKVRRQQTSSAPSNPFSAIRFAPTDSGAQTSAPVPEAQPSDVKADEGSNGNGKDTLSVPDKNVGSGVNTDSSATTEAPPQPVETSDKAEDTKDESGGDKVVVGEPNEGSCMPSEVEGKPKEDDAEETEGADEAGNNDKISKDDTEKKDGGESETKDGLSDEQRDADKIGKDDTEKKDGGESEQKDADNKGQASSTTPLFSFKNLTSGQNAFTGLTGTGFSSTSFSFGSASKDGSSAGPLFGLKADASSFPSFNLGAANNGSSATALATSAEAPKKFAMTEGPVETGEENEKAVFTADSALYEYLDGGWKERGKGELKLNVPVSGSERARLVMRTKGNYRLVLNASLYNDMSLKDMDKKGVTFACMNSIGESPSSLATFALKFKDTGTREEFKDAVESHKTSKEPDAQLNTPENSPKAAEV</sequence>
<feature type="compositionally biased region" description="Acidic residues" evidence="10">
    <location>
        <begin position="344"/>
        <end position="353"/>
    </location>
</feature>
<keyword evidence="13" id="KW-1185">Reference proteome</keyword>
<feature type="region of interest" description="Disordered" evidence="10">
    <location>
        <begin position="612"/>
        <end position="642"/>
    </location>
</feature>
<feature type="region of interest" description="Disordered" evidence="10">
    <location>
        <begin position="181"/>
        <end position="422"/>
    </location>
</feature>
<dbReference type="SUPFAM" id="SSF50729">
    <property type="entry name" value="PH domain-like"/>
    <property type="match status" value="1"/>
</dbReference>
<dbReference type="PROSITE" id="PS50196">
    <property type="entry name" value="RANBD1"/>
    <property type="match status" value="1"/>
</dbReference>
<evidence type="ECO:0000313" key="13">
    <source>
        <dbReference type="Proteomes" id="UP000604825"/>
    </source>
</evidence>
<dbReference type="FunFam" id="2.30.29.30:FF:000353">
    <property type="entry name" value="Nuclear pore complex protein NUP50A"/>
    <property type="match status" value="1"/>
</dbReference>
<dbReference type="InterPro" id="IPR015007">
    <property type="entry name" value="NUP2/50/61"/>
</dbReference>
<dbReference type="GO" id="GO:0015031">
    <property type="term" value="P:protein transport"/>
    <property type="evidence" value="ECO:0007669"/>
    <property type="project" value="UniProtKB-KW"/>
</dbReference>
<feature type="compositionally biased region" description="Basic residues" evidence="10">
    <location>
        <begin position="16"/>
        <end position="34"/>
    </location>
</feature>
<evidence type="ECO:0000256" key="9">
    <source>
        <dbReference type="ARBA" id="ARBA00023242"/>
    </source>
</evidence>
<dbReference type="GO" id="GO:0051028">
    <property type="term" value="P:mRNA transport"/>
    <property type="evidence" value="ECO:0007669"/>
    <property type="project" value="UniProtKB-KW"/>
</dbReference>
<feature type="compositionally biased region" description="Basic residues" evidence="10">
    <location>
        <begin position="87"/>
        <end position="103"/>
    </location>
</feature>
<evidence type="ECO:0000256" key="6">
    <source>
        <dbReference type="ARBA" id="ARBA00022990"/>
    </source>
</evidence>
<dbReference type="PANTHER" id="PTHR23138">
    <property type="entry name" value="RAN BINDING PROTEIN"/>
    <property type="match status" value="1"/>
</dbReference>
<comment type="subcellular location">
    <subcellularLocation>
        <location evidence="1">Nucleus</location>
        <location evidence="1">Nuclear pore complex</location>
    </subcellularLocation>
</comment>
<keyword evidence="3" id="KW-0677">Repeat</keyword>
<name>A0A811RT17_9POAL</name>
<evidence type="ECO:0000256" key="4">
    <source>
        <dbReference type="ARBA" id="ARBA00022816"/>
    </source>
</evidence>
<evidence type="ECO:0000256" key="3">
    <source>
        <dbReference type="ARBA" id="ARBA00022737"/>
    </source>
</evidence>
<accession>A0A811RT17</accession>
<evidence type="ECO:0000256" key="7">
    <source>
        <dbReference type="ARBA" id="ARBA00023010"/>
    </source>
</evidence>
<feature type="compositionally biased region" description="Polar residues" evidence="10">
    <location>
        <begin position="228"/>
        <end position="238"/>
    </location>
</feature>
<feature type="compositionally biased region" description="Polar residues" evidence="10">
    <location>
        <begin position="287"/>
        <end position="299"/>
    </location>
</feature>
<evidence type="ECO:0000256" key="8">
    <source>
        <dbReference type="ARBA" id="ARBA00023132"/>
    </source>
</evidence>
<dbReference type="InterPro" id="IPR045207">
    <property type="entry name" value="RanBD_NUP50_plant"/>
</dbReference>
<dbReference type="GO" id="GO:0005643">
    <property type="term" value="C:nuclear pore"/>
    <property type="evidence" value="ECO:0007669"/>
    <property type="project" value="UniProtKB-SubCell"/>
</dbReference>
<keyword evidence="6" id="KW-0007">Acetylation</keyword>
<dbReference type="PANTHER" id="PTHR23138:SF176">
    <property type="entry name" value="NUCLEAR PORE COMPLEX PROTEIN NUP50A"/>
    <property type="match status" value="1"/>
</dbReference>
<feature type="compositionally biased region" description="Gly residues" evidence="10">
    <location>
        <begin position="119"/>
        <end position="128"/>
    </location>
</feature>
<feature type="compositionally biased region" description="Basic and acidic residues" evidence="10">
    <location>
        <begin position="612"/>
        <end position="627"/>
    </location>
</feature>
<evidence type="ECO:0000259" key="11">
    <source>
        <dbReference type="PROSITE" id="PS50196"/>
    </source>
</evidence>
<keyword evidence="9" id="KW-0539">Nucleus</keyword>
<organism evidence="12 13">
    <name type="scientific">Miscanthus lutarioriparius</name>
    <dbReference type="NCBI Taxonomy" id="422564"/>
    <lineage>
        <taxon>Eukaryota</taxon>
        <taxon>Viridiplantae</taxon>
        <taxon>Streptophyta</taxon>
        <taxon>Embryophyta</taxon>
        <taxon>Tracheophyta</taxon>
        <taxon>Spermatophyta</taxon>
        <taxon>Magnoliopsida</taxon>
        <taxon>Liliopsida</taxon>
        <taxon>Poales</taxon>
        <taxon>Poaceae</taxon>
        <taxon>PACMAD clade</taxon>
        <taxon>Panicoideae</taxon>
        <taxon>Andropogonodae</taxon>
        <taxon>Andropogoneae</taxon>
        <taxon>Saccharinae</taxon>
        <taxon>Miscanthus</taxon>
    </lineage>
</organism>
<keyword evidence="4" id="KW-0509">mRNA transport</keyword>
<keyword evidence="2" id="KW-0813">Transport</keyword>
<dbReference type="InterPro" id="IPR000156">
    <property type="entry name" value="Ran_bind_dom"/>
</dbReference>
<dbReference type="CDD" id="cd13169">
    <property type="entry name" value="RanBD_NUP50_plant"/>
    <property type="match status" value="1"/>
</dbReference>
<protein>
    <recommendedName>
        <fullName evidence="11">RanBD1 domain-containing protein</fullName>
    </recommendedName>
</protein>
<keyword evidence="8" id="KW-0906">Nuclear pore complex</keyword>
<feature type="compositionally biased region" description="Basic and acidic residues" evidence="10">
    <location>
        <begin position="306"/>
        <end position="319"/>
    </location>
</feature>
<dbReference type="Pfam" id="PF08911">
    <property type="entry name" value="NUP50"/>
    <property type="match status" value="1"/>
</dbReference>
<comment type="caution">
    <text evidence="12">The sequence shown here is derived from an EMBL/GenBank/DDBJ whole genome shotgun (WGS) entry which is preliminary data.</text>
</comment>
<dbReference type="Gene3D" id="2.30.29.30">
    <property type="entry name" value="Pleckstrin-homology domain (PH domain)/Phosphotyrosine-binding domain (PTB)"/>
    <property type="match status" value="1"/>
</dbReference>